<evidence type="ECO:0000313" key="2">
    <source>
        <dbReference type="Proteomes" id="UP001597641"/>
    </source>
</evidence>
<gene>
    <name evidence="1" type="ORF">ACFS7Z_25470</name>
</gene>
<organism evidence="1 2">
    <name type="scientific">Pontibacter toksunensis</name>
    <dbReference type="NCBI Taxonomy" id="1332631"/>
    <lineage>
        <taxon>Bacteria</taxon>
        <taxon>Pseudomonadati</taxon>
        <taxon>Bacteroidota</taxon>
        <taxon>Cytophagia</taxon>
        <taxon>Cytophagales</taxon>
        <taxon>Hymenobacteraceae</taxon>
        <taxon>Pontibacter</taxon>
    </lineage>
</organism>
<keyword evidence="2" id="KW-1185">Reference proteome</keyword>
<dbReference type="Proteomes" id="UP001597641">
    <property type="component" value="Unassembled WGS sequence"/>
</dbReference>
<dbReference type="RefSeq" id="WP_377491691.1">
    <property type="nucleotide sequence ID" value="NZ_JBHUOX010000039.1"/>
</dbReference>
<name>A0ABW6C3N4_9BACT</name>
<proteinExistence type="predicted"/>
<reference evidence="2" key="1">
    <citation type="journal article" date="2019" name="Int. J. Syst. Evol. Microbiol.">
        <title>The Global Catalogue of Microorganisms (GCM) 10K type strain sequencing project: providing services to taxonomists for standard genome sequencing and annotation.</title>
        <authorList>
            <consortium name="The Broad Institute Genomics Platform"/>
            <consortium name="The Broad Institute Genome Sequencing Center for Infectious Disease"/>
            <person name="Wu L."/>
            <person name="Ma J."/>
        </authorList>
    </citation>
    <scope>NUCLEOTIDE SEQUENCE [LARGE SCALE GENOMIC DNA]</scope>
    <source>
        <strain evidence="2">KCTC 23984</strain>
    </source>
</reference>
<comment type="caution">
    <text evidence="1">The sequence shown here is derived from an EMBL/GenBank/DDBJ whole genome shotgun (WGS) entry which is preliminary data.</text>
</comment>
<dbReference type="EMBL" id="JBHUOX010000039">
    <property type="protein sequence ID" value="MFD3003731.1"/>
    <property type="molecule type" value="Genomic_DNA"/>
</dbReference>
<sequence>MTLWVFIRPQMVFFSKFTWEIKPRKVSSIPLVLVPSIADFTREASIVWLFL</sequence>
<accession>A0ABW6C3N4</accession>
<protein>
    <submittedName>
        <fullName evidence="1">Uncharacterized protein</fullName>
    </submittedName>
</protein>
<evidence type="ECO:0000313" key="1">
    <source>
        <dbReference type="EMBL" id="MFD3003731.1"/>
    </source>
</evidence>